<reference evidence="2 3" key="1">
    <citation type="submission" date="2018-11" db="EMBL/GenBank/DDBJ databases">
        <title>Proposal to divide the Flavobacteriaceae and reorganize its genera based on Amino Acid Identity values calculated from whole genome sequences.</title>
        <authorList>
            <person name="Nicholson A.C."/>
            <person name="Gulvik C.A."/>
            <person name="Whitney A.M."/>
            <person name="Humrighouse B.W."/>
            <person name="Bell M."/>
            <person name="Holmes B."/>
            <person name="Steigerwalt A.G."/>
            <person name="Villarma A."/>
            <person name="Sheth M."/>
            <person name="Batra D."/>
            <person name="Pryor J."/>
            <person name="Bernardet J.-F."/>
            <person name="Hugo C."/>
            <person name="Kampfer P."/>
            <person name="Newman J."/>
            <person name="McQuiston J.R."/>
        </authorList>
    </citation>
    <scope>NUCLEOTIDE SEQUENCE [LARGE SCALE GENOMIC DNA]</scope>
    <source>
        <strain evidence="2 3">H5559</strain>
    </source>
</reference>
<dbReference type="PANTHER" id="PTHR47432:SF1">
    <property type="entry name" value="CELL WALL ASSEMBLY REGULATOR SMI1"/>
    <property type="match status" value="1"/>
</dbReference>
<organism evidence="2 3">
    <name type="scientific">Chryseobacterium indologenes</name>
    <name type="common">Flavobacterium indologenes</name>
    <dbReference type="NCBI Taxonomy" id="253"/>
    <lineage>
        <taxon>Bacteria</taxon>
        <taxon>Pseudomonadati</taxon>
        <taxon>Bacteroidota</taxon>
        <taxon>Flavobacteriia</taxon>
        <taxon>Flavobacteriales</taxon>
        <taxon>Weeksellaceae</taxon>
        <taxon>Chryseobacterium group</taxon>
        <taxon>Chryseobacterium</taxon>
    </lineage>
</organism>
<dbReference type="InterPro" id="IPR051873">
    <property type="entry name" value="KNR4/SMI1_regulator"/>
</dbReference>
<dbReference type="InterPro" id="IPR018958">
    <property type="entry name" value="Knr4/Smi1-like_dom"/>
</dbReference>
<gene>
    <name evidence="2" type="ORF">EG352_03380</name>
</gene>
<name>A0AAD0YTZ5_CHRID</name>
<evidence type="ECO:0000313" key="3">
    <source>
        <dbReference type="Proteomes" id="UP000269015"/>
    </source>
</evidence>
<sequence>MEETLQTLDSHLQKLRPDFYRNLLSPLQDKDIQRLETRYNTRIPDDLKAFYQWKNGQESSCYESFLNNSLFIPLEEALDIAEELTSMIGSDFEIENWWNEEWIPIFHNGGGSYICYDQKGIFTGNQGQILEFWNRDSDRNVIAGSLEEFLNALNAYYTIRYNKESDELISIETDGKEFPKRFIAG</sequence>
<dbReference type="PANTHER" id="PTHR47432">
    <property type="entry name" value="CELL WALL ASSEMBLY REGULATOR SMI1"/>
    <property type="match status" value="1"/>
</dbReference>
<dbReference type="SMART" id="SM00860">
    <property type="entry name" value="SMI1_KNR4"/>
    <property type="match status" value="1"/>
</dbReference>
<dbReference type="InterPro" id="IPR037883">
    <property type="entry name" value="Knr4/Smi1-like_sf"/>
</dbReference>
<dbReference type="KEGG" id="cio:CEQ15_06710"/>
<dbReference type="SUPFAM" id="SSF160631">
    <property type="entry name" value="SMI1/KNR4-like"/>
    <property type="match status" value="1"/>
</dbReference>
<dbReference type="AlphaFoldDB" id="A0AAD0YTZ5"/>
<dbReference type="Pfam" id="PF09346">
    <property type="entry name" value="SMI1_KNR4"/>
    <property type="match status" value="1"/>
</dbReference>
<dbReference type="Proteomes" id="UP000269015">
    <property type="component" value="Chromosome"/>
</dbReference>
<evidence type="ECO:0000313" key="2">
    <source>
        <dbReference type="EMBL" id="AZB16881.1"/>
    </source>
</evidence>
<accession>A0AAD0YTZ5</accession>
<feature type="domain" description="Knr4/Smi1-like" evidence="1">
    <location>
        <begin position="26"/>
        <end position="152"/>
    </location>
</feature>
<protein>
    <submittedName>
        <fullName evidence="2">SMI1/KNR4 family protein</fullName>
    </submittedName>
</protein>
<dbReference type="Gene3D" id="3.40.1580.10">
    <property type="entry name" value="SMI1/KNR4-like"/>
    <property type="match status" value="1"/>
</dbReference>
<proteinExistence type="predicted"/>
<evidence type="ECO:0000259" key="1">
    <source>
        <dbReference type="SMART" id="SM00860"/>
    </source>
</evidence>
<dbReference type="EMBL" id="CP033930">
    <property type="protein sequence ID" value="AZB16881.1"/>
    <property type="molecule type" value="Genomic_DNA"/>
</dbReference>